<gene>
    <name evidence="1" type="ORF">MUK42_36658</name>
</gene>
<dbReference type="EMBL" id="CP097508">
    <property type="protein sequence ID" value="URE10306.1"/>
    <property type="molecule type" value="Genomic_DNA"/>
</dbReference>
<accession>A0A9E7G7E4</accession>
<dbReference type="AlphaFoldDB" id="A0A9E7G7E4"/>
<name>A0A9E7G7E4_9LILI</name>
<evidence type="ECO:0000313" key="1">
    <source>
        <dbReference type="EMBL" id="URE10306.1"/>
    </source>
</evidence>
<proteinExistence type="predicted"/>
<protein>
    <submittedName>
        <fullName evidence="1">Uncharacterized protein</fullName>
    </submittedName>
</protein>
<sequence length="67" mass="7227">MVAIYHPIRDKDLAIFTGGADKGSMADHALMFPFPVQGRVNSMLKLAELLSLASLDGTFINTDTTTT</sequence>
<organism evidence="1 2">
    <name type="scientific">Musa troglodytarum</name>
    <name type="common">fe'i banana</name>
    <dbReference type="NCBI Taxonomy" id="320322"/>
    <lineage>
        <taxon>Eukaryota</taxon>
        <taxon>Viridiplantae</taxon>
        <taxon>Streptophyta</taxon>
        <taxon>Embryophyta</taxon>
        <taxon>Tracheophyta</taxon>
        <taxon>Spermatophyta</taxon>
        <taxon>Magnoliopsida</taxon>
        <taxon>Liliopsida</taxon>
        <taxon>Zingiberales</taxon>
        <taxon>Musaceae</taxon>
        <taxon>Musa</taxon>
    </lineage>
</organism>
<evidence type="ECO:0000313" key="2">
    <source>
        <dbReference type="Proteomes" id="UP001055439"/>
    </source>
</evidence>
<dbReference type="Proteomes" id="UP001055439">
    <property type="component" value="Chromosome 6"/>
</dbReference>
<reference evidence="1" key="1">
    <citation type="submission" date="2022-05" db="EMBL/GenBank/DDBJ databases">
        <title>The Musa troglodytarum L. genome provides insights into the mechanism of non-climacteric behaviour and enrichment of carotenoids.</title>
        <authorList>
            <person name="Wang J."/>
        </authorList>
    </citation>
    <scope>NUCLEOTIDE SEQUENCE</scope>
    <source>
        <tissue evidence="1">Leaf</tissue>
    </source>
</reference>
<dbReference type="Gene3D" id="3.40.50.2000">
    <property type="entry name" value="Glycogen Phosphorylase B"/>
    <property type="match status" value="1"/>
</dbReference>
<keyword evidence="2" id="KW-1185">Reference proteome</keyword>